<dbReference type="SUPFAM" id="SSF52058">
    <property type="entry name" value="L domain-like"/>
    <property type="match status" value="1"/>
</dbReference>
<evidence type="ECO:0000313" key="3">
    <source>
        <dbReference type="EMBL" id="KAG5418961.1"/>
    </source>
</evidence>
<accession>A0A8H7ZFC4</accession>
<evidence type="ECO:0000256" key="1">
    <source>
        <dbReference type="ARBA" id="ARBA00022614"/>
    </source>
</evidence>
<dbReference type="PROSITE" id="PS51450">
    <property type="entry name" value="LRR"/>
    <property type="match status" value="2"/>
</dbReference>
<dbReference type="PANTHER" id="PTHR45617">
    <property type="entry name" value="LEUCINE RICH REPEAT FAMILY PROTEIN"/>
    <property type="match status" value="1"/>
</dbReference>
<keyword evidence="1" id="KW-0433">Leucine-rich repeat</keyword>
<dbReference type="PANTHER" id="PTHR45617:SF143">
    <property type="entry name" value="CHAOPTIN-LIKE PROTEIN"/>
    <property type="match status" value="1"/>
</dbReference>
<proteinExistence type="predicted"/>
<keyword evidence="4" id="KW-1185">Reference proteome</keyword>
<dbReference type="RefSeq" id="XP_067548077.1">
    <property type="nucleotide sequence ID" value="XM_067692670.1"/>
</dbReference>
<evidence type="ECO:0000256" key="2">
    <source>
        <dbReference type="ARBA" id="ARBA00022737"/>
    </source>
</evidence>
<protein>
    <submittedName>
        <fullName evidence="3">Uncharacterized protein</fullName>
    </submittedName>
</protein>
<name>A0A8H7ZFC4_9ASCO</name>
<gene>
    <name evidence="3" type="ORF">I9W82_003679</name>
</gene>
<dbReference type="InterPro" id="IPR001611">
    <property type="entry name" value="Leu-rich_rpt"/>
</dbReference>
<dbReference type="AlphaFoldDB" id="A0A8H7ZFC4"/>
<evidence type="ECO:0000313" key="4">
    <source>
        <dbReference type="Proteomes" id="UP000669133"/>
    </source>
</evidence>
<sequence>MLRHGLDILHDLYERPSNFGDSPSECGFENVHYFYTWEEFQVIDGFCSREGLNVESRIYYEMHNEPDFLNYLDLLSNLETTKGTELKVYAKVEAYSLPKVRNNMNLTQPYNLMHRLFERLTRISINFEPLISTDEVLDLSIFANVEVLHLHNCNVQGSFASCRKLKELLFQPSKCFDLDLSELPLSLKTLALHSDHIRVTKKRKRKRKKSPRVQYPLIDRLCLLTYKWKCLAESAEVVLSTLVHKKMRSIEVNIPTEALYESGTCIEAIQKILIKKKVNLTSFIINGLDKNGHYSNSINEDLPDPQLWVPDAQILSTLQELVLHATSLTTTTPLLNYASTGLRYLSLSSSVCIDWAVSTKDFSKFTNLKQLDLKGCEIEDFVDKLVFPDSLESLDLSGNFIKSVDNAKFPNRLSNLNLSDNEIKSLTAPPFPKSLKSFSVHTGSMQECDLSVSSLGEKLQIKLLYLDSFGSNDKIIRRYKLPEILKLLSVQDTRCTFCSYPHTLTILYVAWCDFTGQDVLDLTCCPKLKHLDFTSCRFMSRELRLPDYLEDVSLVLTDFTEIPPAISRLEYLKELNIMKCFCETMTVNFLSTKLEVIDFSSCSIKKINLFFPGPTTLLRRLSLERNHLKDFTVEAMGHNNRCVHEKLQEIDLRSNKITEETISALKKELPISVKFLWVSIPWKDDVSNALCGNLFTKKSGMKNITGSCFSRGICYNETPFPPFFDLQ</sequence>
<keyword evidence="2" id="KW-0677">Repeat</keyword>
<comment type="caution">
    <text evidence="3">The sequence shown here is derived from an EMBL/GenBank/DDBJ whole genome shotgun (WGS) entry which is preliminary data.</text>
</comment>
<dbReference type="InterPro" id="IPR032675">
    <property type="entry name" value="LRR_dom_sf"/>
</dbReference>
<dbReference type="EMBL" id="JAEOAQ010000004">
    <property type="protein sequence ID" value="KAG5418961.1"/>
    <property type="molecule type" value="Genomic_DNA"/>
</dbReference>
<reference evidence="3 4" key="1">
    <citation type="submission" date="2020-12" db="EMBL/GenBank/DDBJ databases">
        <title>Effect of drift, selection, and recombination on the evolution of hybrid genomes in Candida yeast pathogens.</title>
        <authorList>
            <person name="Mixao V."/>
            <person name="Ksiezopolska E."/>
            <person name="Saus E."/>
            <person name="Boekhout T."/>
            <person name="Gacser A."/>
            <person name="Gabaldon T."/>
        </authorList>
    </citation>
    <scope>NUCLEOTIDE SEQUENCE [LARGE SCALE GENOMIC DNA]</scope>
    <source>
        <strain evidence="3 4">BP57</strain>
    </source>
</reference>
<dbReference type="SUPFAM" id="SSF52047">
    <property type="entry name" value="RNI-like"/>
    <property type="match status" value="1"/>
</dbReference>
<dbReference type="GeneID" id="93652308"/>
<dbReference type="OrthoDB" id="7451790at2759"/>
<dbReference type="Proteomes" id="UP000669133">
    <property type="component" value="Unassembled WGS sequence"/>
</dbReference>
<dbReference type="Gene3D" id="3.80.10.10">
    <property type="entry name" value="Ribonuclease Inhibitor"/>
    <property type="match status" value="2"/>
</dbReference>
<organism evidence="3 4">
    <name type="scientific">Candida metapsilosis</name>
    <dbReference type="NCBI Taxonomy" id="273372"/>
    <lineage>
        <taxon>Eukaryota</taxon>
        <taxon>Fungi</taxon>
        <taxon>Dikarya</taxon>
        <taxon>Ascomycota</taxon>
        <taxon>Saccharomycotina</taxon>
        <taxon>Pichiomycetes</taxon>
        <taxon>Debaryomycetaceae</taxon>
        <taxon>Candida/Lodderomyces clade</taxon>
        <taxon>Candida</taxon>
    </lineage>
</organism>